<dbReference type="InterPro" id="IPR050406">
    <property type="entry name" value="FGGY_Carb_Kinase"/>
</dbReference>
<evidence type="ECO:0000256" key="2">
    <source>
        <dbReference type="ARBA" id="ARBA00022679"/>
    </source>
</evidence>
<dbReference type="InterPro" id="IPR018485">
    <property type="entry name" value="FGGY_C"/>
</dbReference>
<evidence type="ECO:0000259" key="4">
    <source>
        <dbReference type="Pfam" id="PF00370"/>
    </source>
</evidence>
<gene>
    <name evidence="6" type="ORF">ENP47_03050</name>
</gene>
<protein>
    <submittedName>
        <fullName evidence="6">Carbohydrate kinase</fullName>
    </submittedName>
</protein>
<evidence type="ECO:0000313" key="6">
    <source>
        <dbReference type="EMBL" id="HEF64573.1"/>
    </source>
</evidence>
<proteinExistence type="inferred from homology"/>
<evidence type="ECO:0000256" key="1">
    <source>
        <dbReference type="ARBA" id="ARBA00009156"/>
    </source>
</evidence>
<comment type="similarity">
    <text evidence="1">Belongs to the FGGY kinase family.</text>
</comment>
<evidence type="ECO:0000256" key="3">
    <source>
        <dbReference type="ARBA" id="ARBA00022777"/>
    </source>
</evidence>
<dbReference type="CDD" id="cd07770">
    <property type="entry name" value="ASKHA_NBD_FGGY_GntK"/>
    <property type="match status" value="1"/>
</dbReference>
<evidence type="ECO:0000259" key="5">
    <source>
        <dbReference type="Pfam" id="PF02782"/>
    </source>
</evidence>
<dbReference type="InterPro" id="IPR043129">
    <property type="entry name" value="ATPase_NBD"/>
</dbReference>
<accession>A0A7C1FQY8</accession>
<dbReference type="AlphaFoldDB" id="A0A7C1FQY8"/>
<keyword evidence="3 6" id="KW-0418">Kinase</keyword>
<comment type="caution">
    <text evidence="6">The sequence shown here is derived from an EMBL/GenBank/DDBJ whole genome shotgun (WGS) entry which is preliminary data.</text>
</comment>
<keyword evidence="2" id="KW-0808">Transferase</keyword>
<dbReference type="SUPFAM" id="SSF53067">
    <property type="entry name" value="Actin-like ATPase domain"/>
    <property type="match status" value="2"/>
</dbReference>
<name>A0A7C1FQY8_THERO</name>
<dbReference type="GO" id="GO:0005975">
    <property type="term" value="P:carbohydrate metabolic process"/>
    <property type="evidence" value="ECO:0007669"/>
    <property type="project" value="InterPro"/>
</dbReference>
<organism evidence="6">
    <name type="scientific">Thermomicrobium roseum</name>
    <dbReference type="NCBI Taxonomy" id="500"/>
    <lineage>
        <taxon>Bacteria</taxon>
        <taxon>Pseudomonadati</taxon>
        <taxon>Thermomicrobiota</taxon>
        <taxon>Thermomicrobia</taxon>
        <taxon>Thermomicrobiales</taxon>
        <taxon>Thermomicrobiaceae</taxon>
        <taxon>Thermomicrobium</taxon>
    </lineage>
</organism>
<dbReference type="PIRSF" id="PIRSF000538">
    <property type="entry name" value="GlpK"/>
    <property type="match status" value="1"/>
</dbReference>
<dbReference type="Gene3D" id="3.30.420.40">
    <property type="match status" value="2"/>
</dbReference>
<feature type="domain" description="Carbohydrate kinase FGGY N-terminal" evidence="4">
    <location>
        <begin position="10"/>
        <end position="218"/>
    </location>
</feature>
<sequence>MQAADAGFSVLALDIGSSSARAGLFDGTGQLIEGTLSRVAYRLETGPDGRAELDPLLLAERIEELLDAVQAKATGPVAAVGISCFWHSLMGIDEQGRPTTSVTMWADTRACDVARRLRRDLDAQAHHRRTGAYLHPSYPVARLAWLREAKPECWRATRWWCAFPDFLLARWTGDLCTSLSMASGTGLFDTHRLTWDDETAERVGVGPAQLPRVNDAPQELSERLRKRWPRFATALWYPAWGDGACSNVGSAGIGIDRATVMIGTSSAVRVLWRGRPVEPPWGTWLYRLDSDFVLAGGALSEGGDLVDWIRRRFVLPPEPELWELVGQQQPGVSGLLWVPTIAGERSPRWPVDAVATLTGLRLGHDGIAILRAALEAIACRIATVVELLLRIQPGIDVFIASGNALLGTPGWAQIVADAVGRTLVLAPDPEASLRGAALVALARVTGRPLDELARADVTDWRRVEPRGEVTEIYRTMSAAMAALEEAVETIGETG</sequence>
<dbReference type="PANTHER" id="PTHR43095">
    <property type="entry name" value="SUGAR KINASE"/>
    <property type="match status" value="1"/>
</dbReference>
<dbReference type="InterPro" id="IPR018484">
    <property type="entry name" value="FGGY_N"/>
</dbReference>
<dbReference type="Pfam" id="PF02782">
    <property type="entry name" value="FGGY_C"/>
    <property type="match status" value="1"/>
</dbReference>
<dbReference type="PANTHER" id="PTHR43095:SF2">
    <property type="entry name" value="GLUCONOKINASE"/>
    <property type="match status" value="1"/>
</dbReference>
<dbReference type="EMBL" id="DSJL01000007">
    <property type="protein sequence ID" value="HEF64573.1"/>
    <property type="molecule type" value="Genomic_DNA"/>
</dbReference>
<dbReference type="InterPro" id="IPR000577">
    <property type="entry name" value="Carb_kinase_FGGY"/>
</dbReference>
<feature type="domain" description="Carbohydrate kinase FGGY C-terminal" evidence="5">
    <location>
        <begin position="260"/>
        <end position="441"/>
    </location>
</feature>
<reference evidence="6" key="1">
    <citation type="journal article" date="2020" name="mSystems">
        <title>Genome- and Community-Level Interaction Insights into Carbon Utilization and Element Cycling Functions of Hydrothermarchaeota in Hydrothermal Sediment.</title>
        <authorList>
            <person name="Zhou Z."/>
            <person name="Liu Y."/>
            <person name="Xu W."/>
            <person name="Pan J."/>
            <person name="Luo Z.H."/>
            <person name="Li M."/>
        </authorList>
    </citation>
    <scope>NUCLEOTIDE SEQUENCE [LARGE SCALE GENOMIC DNA]</scope>
    <source>
        <strain evidence="6">SpSt-222</strain>
    </source>
</reference>
<dbReference type="GO" id="GO:0016301">
    <property type="term" value="F:kinase activity"/>
    <property type="evidence" value="ECO:0007669"/>
    <property type="project" value="UniProtKB-KW"/>
</dbReference>
<dbReference type="Pfam" id="PF00370">
    <property type="entry name" value="FGGY_N"/>
    <property type="match status" value="1"/>
</dbReference>